<protein>
    <submittedName>
        <fullName evidence="3">Aminoacrylate hydrolase RutD</fullName>
        <ecNumber evidence="3">3.5.1.-</ecNumber>
    </submittedName>
</protein>
<dbReference type="RefSeq" id="WP_245925996.1">
    <property type="nucleotide sequence ID" value="NZ_OMOR01000001.1"/>
</dbReference>
<keyword evidence="4" id="KW-1185">Reference proteome</keyword>
<evidence type="ECO:0000313" key="3">
    <source>
        <dbReference type="EMBL" id="SPH21314.1"/>
    </source>
</evidence>
<sequence length="321" mass="33988">MLKILGLGVAVILIGFTALTLWRVQQNARTAAREFPAPGAFVDVDGHPVHYVEMGQKAGTAPDLVLIHGASGNTRDMTFSLATQLAPDYRLVIFDRPGLGHTPALGPKGVSISDQARLLSAAATAIGVETPIVAGQSFGGAVTMAWAVNHPDTISAAMLMAGATHPWEGPRDAFSARLAHPVFGPIVARLISAWAPQDYVKASIESIFEPQNAPEGYGEAVGVPLVLRPATLIANAQQRDDLREEVRALHTKYPDLTLPIEIVHGDADTIVGLSVHSERMVAEVTSARLTVLPGVGHMPQHVSHPEVIAAIERAAVRAGLR</sequence>
<dbReference type="PRINTS" id="PR00111">
    <property type="entry name" value="ABHYDROLASE"/>
</dbReference>
<dbReference type="SUPFAM" id="SSF53474">
    <property type="entry name" value="alpha/beta-Hydrolases"/>
    <property type="match status" value="1"/>
</dbReference>
<dbReference type="EC" id="3.5.1.-" evidence="3"/>
<dbReference type="InterPro" id="IPR000073">
    <property type="entry name" value="AB_hydrolase_1"/>
</dbReference>
<evidence type="ECO:0000259" key="2">
    <source>
        <dbReference type="Pfam" id="PF00561"/>
    </source>
</evidence>
<name>A0A2R8BE41_9RHOB</name>
<organism evidence="3 4">
    <name type="scientific">Ascidiaceihabitans donghaensis</name>
    <dbReference type="NCBI Taxonomy" id="1510460"/>
    <lineage>
        <taxon>Bacteria</taxon>
        <taxon>Pseudomonadati</taxon>
        <taxon>Pseudomonadota</taxon>
        <taxon>Alphaproteobacteria</taxon>
        <taxon>Rhodobacterales</taxon>
        <taxon>Paracoccaceae</taxon>
        <taxon>Ascidiaceihabitans</taxon>
    </lineage>
</organism>
<dbReference type="GO" id="GO:0016787">
    <property type="term" value="F:hydrolase activity"/>
    <property type="evidence" value="ECO:0007669"/>
    <property type="project" value="UniProtKB-KW"/>
</dbReference>
<feature type="domain" description="AB hydrolase-1" evidence="2">
    <location>
        <begin position="64"/>
        <end position="301"/>
    </location>
</feature>
<gene>
    <name evidence="3" type="primary">rutD_1</name>
    <name evidence="3" type="ORF">ASD8599_02066</name>
</gene>
<dbReference type="Pfam" id="PF00561">
    <property type="entry name" value="Abhydrolase_1"/>
    <property type="match status" value="1"/>
</dbReference>
<keyword evidence="1 3" id="KW-0378">Hydrolase</keyword>
<proteinExistence type="predicted"/>
<dbReference type="Proteomes" id="UP000244880">
    <property type="component" value="Unassembled WGS sequence"/>
</dbReference>
<reference evidence="3 4" key="1">
    <citation type="submission" date="2018-03" db="EMBL/GenBank/DDBJ databases">
        <authorList>
            <person name="Keele B.F."/>
        </authorList>
    </citation>
    <scope>NUCLEOTIDE SEQUENCE [LARGE SCALE GENOMIC DNA]</scope>
    <source>
        <strain evidence="3 4">CECT 8599</strain>
    </source>
</reference>
<dbReference type="Gene3D" id="3.40.50.1820">
    <property type="entry name" value="alpha/beta hydrolase"/>
    <property type="match status" value="1"/>
</dbReference>
<dbReference type="EMBL" id="OMOR01000001">
    <property type="protein sequence ID" value="SPH21314.1"/>
    <property type="molecule type" value="Genomic_DNA"/>
</dbReference>
<evidence type="ECO:0000313" key="4">
    <source>
        <dbReference type="Proteomes" id="UP000244880"/>
    </source>
</evidence>
<dbReference type="AlphaFoldDB" id="A0A2R8BE41"/>
<dbReference type="InterPro" id="IPR029058">
    <property type="entry name" value="AB_hydrolase_fold"/>
</dbReference>
<dbReference type="InterPro" id="IPR050266">
    <property type="entry name" value="AB_hydrolase_sf"/>
</dbReference>
<dbReference type="PANTHER" id="PTHR43798:SF31">
    <property type="entry name" value="AB HYDROLASE SUPERFAMILY PROTEIN YCLE"/>
    <property type="match status" value="1"/>
</dbReference>
<dbReference type="GO" id="GO:0016020">
    <property type="term" value="C:membrane"/>
    <property type="evidence" value="ECO:0007669"/>
    <property type="project" value="TreeGrafter"/>
</dbReference>
<accession>A0A2R8BE41</accession>
<dbReference type="PANTHER" id="PTHR43798">
    <property type="entry name" value="MONOACYLGLYCEROL LIPASE"/>
    <property type="match status" value="1"/>
</dbReference>
<evidence type="ECO:0000256" key="1">
    <source>
        <dbReference type="ARBA" id="ARBA00022801"/>
    </source>
</evidence>